<organism evidence="2">
    <name type="scientific">Cryptomonas curvata</name>
    <dbReference type="NCBI Taxonomy" id="233186"/>
    <lineage>
        <taxon>Eukaryota</taxon>
        <taxon>Cryptophyceae</taxon>
        <taxon>Cryptomonadales</taxon>
        <taxon>Cryptomonadaceae</taxon>
        <taxon>Cryptomonas</taxon>
    </lineage>
</organism>
<proteinExistence type="predicted"/>
<dbReference type="EMBL" id="HBEZ01002967">
    <property type="protein sequence ID" value="CAD8623988.1"/>
    <property type="molecule type" value="Transcribed_RNA"/>
</dbReference>
<dbReference type="AlphaFoldDB" id="A0A7S0LYM4"/>
<reference evidence="2" key="1">
    <citation type="submission" date="2021-01" db="EMBL/GenBank/DDBJ databases">
        <authorList>
            <person name="Corre E."/>
            <person name="Pelletier E."/>
            <person name="Niang G."/>
            <person name="Scheremetjew M."/>
            <person name="Finn R."/>
            <person name="Kale V."/>
            <person name="Holt S."/>
            <person name="Cochrane G."/>
            <person name="Meng A."/>
            <person name="Brown T."/>
            <person name="Cohen L."/>
        </authorList>
    </citation>
    <scope>NUCLEOTIDE SEQUENCE</scope>
    <source>
        <strain evidence="2">CCAP979/52</strain>
    </source>
</reference>
<sequence>MLARPFDMQFNVQVPISIRRAISAFKLPAQRAPRLAAAAPPSHSESFPAMASPARRGGGLRTGSDRLELGDSDSDSDRLGLAAEWEARLREGAGPAHAGAGAAGTPTR</sequence>
<name>A0A7S0LYM4_9CRYP</name>
<accession>A0A7S0LYM4</accession>
<evidence type="ECO:0000313" key="2">
    <source>
        <dbReference type="EMBL" id="CAD8623988.1"/>
    </source>
</evidence>
<evidence type="ECO:0000256" key="1">
    <source>
        <dbReference type="SAM" id="MobiDB-lite"/>
    </source>
</evidence>
<gene>
    <name evidence="2" type="ORF">CCUR1050_LOCUS1663</name>
</gene>
<protein>
    <submittedName>
        <fullName evidence="2">Uncharacterized protein</fullName>
    </submittedName>
</protein>
<feature type="region of interest" description="Disordered" evidence="1">
    <location>
        <begin position="36"/>
        <end position="78"/>
    </location>
</feature>